<keyword evidence="8" id="KW-0175">Coiled coil</keyword>
<dbReference type="PANTHER" id="PTHR42878:SF7">
    <property type="entry name" value="SENSOR HISTIDINE KINASE GLRK"/>
    <property type="match status" value="1"/>
</dbReference>
<keyword evidence="4" id="KW-0547">Nucleotide-binding</keyword>
<evidence type="ECO:0000256" key="5">
    <source>
        <dbReference type="ARBA" id="ARBA00022777"/>
    </source>
</evidence>
<name>A0A3B1D2G6_9ZZZZ</name>
<dbReference type="GO" id="GO:0007234">
    <property type="term" value="P:osmosensory signaling via phosphorelay pathway"/>
    <property type="evidence" value="ECO:0007669"/>
    <property type="project" value="TreeGrafter"/>
</dbReference>
<dbReference type="InterPro" id="IPR005467">
    <property type="entry name" value="His_kinase_dom"/>
</dbReference>
<comment type="catalytic activity">
    <reaction evidence="1">
        <text>ATP + protein L-histidine = ADP + protein N-phospho-L-histidine.</text>
        <dbReference type="EC" id="2.7.13.3"/>
    </reaction>
</comment>
<evidence type="ECO:0000256" key="6">
    <source>
        <dbReference type="ARBA" id="ARBA00022840"/>
    </source>
</evidence>
<dbReference type="GO" id="GO:0000156">
    <property type="term" value="F:phosphorelay response regulator activity"/>
    <property type="evidence" value="ECO:0007669"/>
    <property type="project" value="TreeGrafter"/>
</dbReference>
<dbReference type="InterPro" id="IPR035965">
    <property type="entry name" value="PAS-like_dom_sf"/>
</dbReference>
<dbReference type="Gene3D" id="3.30.565.10">
    <property type="entry name" value="Histidine kinase-like ATPase, C-terminal domain"/>
    <property type="match status" value="1"/>
</dbReference>
<dbReference type="SUPFAM" id="SSF47384">
    <property type="entry name" value="Homodimeric domain of signal transducing histidine kinase"/>
    <property type="match status" value="1"/>
</dbReference>
<dbReference type="Gene3D" id="3.30.450.20">
    <property type="entry name" value="PAS domain"/>
    <property type="match status" value="1"/>
</dbReference>
<dbReference type="AlphaFoldDB" id="A0A3B1D2G6"/>
<feature type="coiled-coil region" evidence="8">
    <location>
        <begin position="116"/>
        <end position="164"/>
    </location>
</feature>
<keyword evidence="5" id="KW-0418">Kinase</keyword>
<sequence length="392" mass="44674">MSKYLSYNIAIEDIFDKSSDILSLIIDHNGLIIYANRGFSEILRLKSEPNLPKNYFTDFSDHLNSIEIKKIKNIVKTQRTSTFETVIGEKIYKFIITPKISSKSKVKFITIIGVPLNSDEESVAELKSNISGLNKQNNDLLELIEKLSLQNIELAKTNDFLNDKLDKKDKFFSILSHDLRGQMGNMINSSDLLVESFDSLDTKDVKNIISMLNKSVHKNYNILDDLLLWAYFERGKIKLNVELVKLNDIINNALESLTNDILKKSIQIINNVNYDIFAVCDLKHMEIILKKIISNAIKFSYPGNKVEISHNITDDEYIVIIITDYGTGMDENTFNDLFQIDKIHSNYGTEKETGGGTGLLVAKRILDEIEGKLEIITEPNQGTTVRIYCKKE</sequence>
<keyword evidence="3" id="KW-0808">Transferase</keyword>
<dbReference type="Gene3D" id="1.10.287.130">
    <property type="match status" value="1"/>
</dbReference>
<dbReference type="EC" id="2.7.13.3" evidence="2"/>
<proteinExistence type="predicted"/>
<dbReference type="InterPro" id="IPR050351">
    <property type="entry name" value="BphY/WalK/GraS-like"/>
</dbReference>
<dbReference type="SUPFAM" id="SSF55874">
    <property type="entry name" value="ATPase domain of HSP90 chaperone/DNA topoisomerase II/histidine kinase"/>
    <property type="match status" value="1"/>
</dbReference>
<dbReference type="InterPro" id="IPR036097">
    <property type="entry name" value="HisK_dim/P_sf"/>
</dbReference>
<dbReference type="GO" id="GO:0030295">
    <property type="term" value="F:protein kinase activator activity"/>
    <property type="evidence" value="ECO:0007669"/>
    <property type="project" value="TreeGrafter"/>
</dbReference>
<evidence type="ECO:0000256" key="1">
    <source>
        <dbReference type="ARBA" id="ARBA00000085"/>
    </source>
</evidence>
<dbReference type="PROSITE" id="PS50109">
    <property type="entry name" value="HIS_KIN"/>
    <property type="match status" value="1"/>
</dbReference>
<evidence type="ECO:0000256" key="2">
    <source>
        <dbReference type="ARBA" id="ARBA00012438"/>
    </source>
</evidence>
<dbReference type="SMART" id="SM00387">
    <property type="entry name" value="HATPase_c"/>
    <property type="match status" value="1"/>
</dbReference>
<dbReference type="Pfam" id="PF02518">
    <property type="entry name" value="HATPase_c"/>
    <property type="match status" value="1"/>
</dbReference>
<evidence type="ECO:0000256" key="7">
    <source>
        <dbReference type="ARBA" id="ARBA00023012"/>
    </source>
</evidence>
<evidence type="ECO:0000313" key="10">
    <source>
        <dbReference type="EMBL" id="VAX29180.1"/>
    </source>
</evidence>
<dbReference type="InterPro" id="IPR036890">
    <property type="entry name" value="HATPase_C_sf"/>
</dbReference>
<dbReference type="InterPro" id="IPR004358">
    <property type="entry name" value="Sig_transdc_His_kin-like_C"/>
</dbReference>
<gene>
    <name evidence="10" type="ORF">MNBD_IGNAVI01-1042</name>
</gene>
<keyword evidence="6" id="KW-0067">ATP-binding</keyword>
<dbReference type="GO" id="GO:0000155">
    <property type="term" value="F:phosphorelay sensor kinase activity"/>
    <property type="evidence" value="ECO:0007669"/>
    <property type="project" value="InterPro"/>
</dbReference>
<evidence type="ECO:0000256" key="8">
    <source>
        <dbReference type="SAM" id="Coils"/>
    </source>
</evidence>
<dbReference type="GO" id="GO:0005524">
    <property type="term" value="F:ATP binding"/>
    <property type="evidence" value="ECO:0007669"/>
    <property type="project" value="UniProtKB-KW"/>
</dbReference>
<reference evidence="10" key="1">
    <citation type="submission" date="2018-06" db="EMBL/GenBank/DDBJ databases">
        <authorList>
            <person name="Zhirakovskaya E."/>
        </authorList>
    </citation>
    <scope>NUCLEOTIDE SEQUENCE</scope>
</reference>
<evidence type="ECO:0000256" key="4">
    <source>
        <dbReference type="ARBA" id="ARBA00022741"/>
    </source>
</evidence>
<keyword evidence="7" id="KW-0902">Two-component regulatory system</keyword>
<evidence type="ECO:0000259" key="9">
    <source>
        <dbReference type="PROSITE" id="PS50109"/>
    </source>
</evidence>
<organism evidence="10">
    <name type="scientific">hydrothermal vent metagenome</name>
    <dbReference type="NCBI Taxonomy" id="652676"/>
    <lineage>
        <taxon>unclassified sequences</taxon>
        <taxon>metagenomes</taxon>
        <taxon>ecological metagenomes</taxon>
    </lineage>
</organism>
<dbReference type="EMBL" id="UOGD01000440">
    <property type="protein sequence ID" value="VAX29180.1"/>
    <property type="molecule type" value="Genomic_DNA"/>
</dbReference>
<evidence type="ECO:0000256" key="3">
    <source>
        <dbReference type="ARBA" id="ARBA00022679"/>
    </source>
</evidence>
<accession>A0A3B1D2G6</accession>
<feature type="domain" description="Histidine kinase" evidence="9">
    <location>
        <begin position="174"/>
        <end position="392"/>
    </location>
</feature>
<dbReference type="SUPFAM" id="SSF55785">
    <property type="entry name" value="PYP-like sensor domain (PAS domain)"/>
    <property type="match status" value="1"/>
</dbReference>
<protein>
    <recommendedName>
        <fullName evidence="2">histidine kinase</fullName>
        <ecNumber evidence="2">2.7.13.3</ecNumber>
    </recommendedName>
</protein>
<dbReference type="PRINTS" id="PR00344">
    <property type="entry name" value="BCTRLSENSOR"/>
</dbReference>
<dbReference type="InterPro" id="IPR003594">
    <property type="entry name" value="HATPase_dom"/>
</dbReference>
<dbReference type="PANTHER" id="PTHR42878">
    <property type="entry name" value="TWO-COMPONENT HISTIDINE KINASE"/>
    <property type="match status" value="1"/>
</dbReference>